<comment type="caution">
    <text evidence="1">The sequence shown here is derived from an EMBL/GenBank/DDBJ whole genome shotgun (WGS) entry which is preliminary data.</text>
</comment>
<keyword evidence="2" id="KW-1185">Reference proteome</keyword>
<evidence type="ECO:0000313" key="2">
    <source>
        <dbReference type="Proteomes" id="UP000267017"/>
    </source>
</evidence>
<reference evidence="1 2" key="1">
    <citation type="submission" date="2018-11" db="EMBL/GenBank/DDBJ databases">
        <title>Genome sequencing of Paenibacillus sp. KCOM 3021 (= ChDC PVNT-B20).</title>
        <authorList>
            <person name="Kook J.-K."/>
            <person name="Park S.-N."/>
            <person name="Lim Y.K."/>
        </authorList>
    </citation>
    <scope>NUCLEOTIDE SEQUENCE [LARGE SCALE GENOMIC DNA]</scope>
    <source>
        <strain evidence="1 2">KCOM 3021</strain>
    </source>
</reference>
<dbReference type="RefSeq" id="WP_128630271.1">
    <property type="nucleotide sequence ID" value="NZ_RRCN01000001.1"/>
</dbReference>
<proteinExistence type="predicted"/>
<organism evidence="1 2">
    <name type="scientific">Paenibacillus oralis</name>
    <dbReference type="NCBI Taxonomy" id="2490856"/>
    <lineage>
        <taxon>Bacteria</taxon>
        <taxon>Bacillati</taxon>
        <taxon>Bacillota</taxon>
        <taxon>Bacilli</taxon>
        <taxon>Bacillales</taxon>
        <taxon>Paenibacillaceae</taxon>
        <taxon>Paenibacillus</taxon>
    </lineage>
</organism>
<name>A0A3P3TX69_9BACL</name>
<sequence length="71" mass="8387">MSSYEERVSKKRSTVEKNLKYLGAGFPEEFKVDMVRLMEYMYEDGFNDGQEWSLNAILQAQRDVREGEDIE</sequence>
<evidence type="ECO:0000313" key="1">
    <source>
        <dbReference type="EMBL" id="RRJ62384.1"/>
    </source>
</evidence>
<accession>A0A3P3TX69</accession>
<dbReference type="Proteomes" id="UP000267017">
    <property type="component" value="Unassembled WGS sequence"/>
</dbReference>
<gene>
    <name evidence="1" type="ORF">EHV15_05035</name>
</gene>
<dbReference type="EMBL" id="RRCN01000001">
    <property type="protein sequence ID" value="RRJ62384.1"/>
    <property type="molecule type" value="Genomic_DNA"/>
</dbReference>
<protein>
    <submittedName>
        <fullName evidence="1">Uncharacterized protein</fullName>
    </submittedName>
</protein>
<dbReference type="AlphaFoldDB" id="A0A3P3TX69"/>